<protein>
    <recommendedName>
        <fullName evidence="4">PH (Pleckstrin Homology) domain-containing protein</fullName>
    </recommendedName>
</protein>
<dbReference type="Proteomes" id="UP000757540">
    <property type="component" value="Unassembled WGS sequence"/>
</dbReference>
<comment type="caution">
    <text evidence="2">The sequence shown here is derived from an EMBL/GenBank/DDBJ whole genome shotgun (WGS) entry which is preliminary data.</text>
</comment>
<evidence type="ECO:0000256" key="1">
    <source>
        <dbReference type="SAM" id="Phobius"/>
    </source>
</evidence>
<sequence length="183" mass="19767">MTHDQLPEDALAVVDPSRPMVLRTRRVRAFLLALAALVGVLVGLVMAVGEEPVATRVFGVVVVMLSLYAVWVLLRQAFVQQAEVRLDDAGLHIEGHPTIAWQEITELSAVTVSGQPMLGVHVEDEDGLLERFPAKTRALARANRKLAGTPVTVAVRNFGTGVEELGAAVEVYRRAHTAETEGS</sequence>
<dbReference type="EMBL" id="JABEZU010000001">
    <property type="protein sequence ID" value="NOV96342.1"/>
    <property type="molecule type" value="Genomic_DNA"/>
</dbReference>
<evidence type="ECO:0000313" key="3">
    <source>
        <dbReference type="Proteomes" id="UP000757540"/>
    </source>
</evidence>
<keyword evidence="1" id="KW-0472">Membrane</keyword>
<proteinExistence type="predicted"/>
<name>A0ABX2A0F5_9MICO</name>
<gene>
    <name evidence="2" type="ORF">HDG69_000895</name>
</gene>
<keyword evidence="1" id="KW-1133">Transmembrane helix</keyword>
<reference evidence="2 3" key="1">
    <citation type="submission" date="2020-05" db="EMBL/GenBank/DDBJ databases">
        <title>Genomic Encyclopedia of Type Strains, Phase III (KMG-III): the genomes of soil and plant-associated and newly described type strains.</title>
        <authorList>
            <person name="Whitman W."/>
        </authorList>
    </citation>
    <scope>NUCLEOTIDE SEQUENCE [LARGE SCALE GENOMIC DNA]</scope>
    <source>
        <strain evidence="2 3">KCTC 19046</strain>
    </source>
</reference>
<keyword evidence="1" id="KW-0812">Transmembrane</keyword>
<feature type="transmembrane region" description="Helical" evidence="1">
    <location>
        <begin position="27"/>
        <end position="47"/>
    </location>
</feature>
<dbReference type="InterPro" id="IPR048136">
    <property type="entry name" value="STM3941-like"/>
</dbReference>
<accession>A0ABX2A0F5</accession>
<organism evidence="2 3">
    <name type="scientific">Isoptericola halotolerans</name>
    <dbReference type="NCBI Taxonomy" id="300560"/>
    <lineage>
        <taxon>Bacteria</taxon>
        <taxon>Bacillati</taxon>
        <taxon>Actinomycetota</taxon>
        <taxon>Actinomycetes</taxon>
        <taxon>Micrococcales</taxon>
        <taxon>Promicromonosporaceae</taxon>
        <taxon>Isoptericola</taxon>
    </lineage>
</organism>
<dbReference type="NCBIfam" id="NF041635">
    <property type="entry name" value="STM3941_fam"/>
    <property type="match status" value="1"/>
</dbReference>
<keyword evidence="3" id="KW-1185">Reference proteome</keyword>
<dbReference type="RefSeq" id="WP_171782534.1">
    <property type="nucleotide sequence ID" value="NZ_BAAAML010000002.1"/>
</dbReference>
<feature type="transmembrane region" description="Helical" evidence="1">
    <location>
        <begin position="53"/>
        <end position="74"/>
    </location>
</feature>
<evidence type="ECO:0008006" key="4">
    <source>
        <dbReference type="Google" id="ProtNLM"/>
    </source>
</evidence>
<evidence type="ECO:0000313" key="2">
    <source>
        <dbReference type="EMBL" id="NOV96342.1"/>
    </source>
</evidence>